<sequence length="300" mass="31641">MMLRLVVRILLLLGLGTLAPPAMGAPCQRDCLAPGDYDLSMMSGGYLRLYRVHVPQRYSGQAPVALLLDIHGHALTNDDQMKRSGQREQSDRLGFIVVWPQGIANSWNGNGCCTTAYDLKIDDVGFLRAVIGQLSARANVDAAKVYVTGWSNGGGLTQRMACEAADLVTAIAPVAHPLNTNSCRPSRPVAVLAFHGTADTTIPYDGGGTVLPREVLGVPLGWQGALQSLAAWKGILGCSSAVQATQLPGASRDQSYTACNGGKTAGLVTVAGGVHDLYTDDGSAGHVDVAAYMWAHLFRP</sequence>
<dbReference type="InterPro" id="IPR043595">
    <property type="entry name" value="FaeB/C/D"/>
</dbReference>
<feature type="signal peptide" evidence="8">
    <location>
        <begin position="1"/>
        <end position="24"/>
    </location>
</feature>
<keyword evidence="6" id="KW-0119">Carbohydrate metabolism</keyword>
<evidence type="ECO:0000313" key="10">
    <source>
        <dbReference type="Proteomes" id="UP000529795"/>
    </source>
</evidence>
<keyword evidence="7" id="KW-0624">Polysaccharide degradation</keyword>
<comment type="caution">
    <text evidence="9">The sequence shown here is derived from an EMBL/GenBank/DDBJ whole genome shotgun (WGS) entry which is preliminary data.</text>
</comment>
<organism evidence="9 10">
    <name type="scientific">Sphingomonas jinjuensis</name>
    <dbReference type="NCBI Taxonomy" id="535907"/>
    <lineage>
        <taxon>Bacteria</taxon>
        <taxon>Pseudomonadati</taxon>
        <taxon>Pseudomonadota</taxon>
        <taxon>Alphaproteobacteria</taxon>
        <taxon>Sphingomonadales</taxon>
        <taxon>Sphingomonadaceae</taxon>
        <taxon>Sphingomonas</taxon>
    </lineage>
</organism>
<keyword evidence="10" id="KW-1185">Reference proteome</keyword>
<keyword evidence="5" id="KW-0378">Hydrolase</keyword>
<dbReference type="SUPFAM" id="SSF53474">
    <property type="entry name" value="alpha/beta-Hydrolases"/>
    <property type="match status" value="1"/>
</dbReference>
<dbReference type="GO" id="GO:0045493">
    <property type="term" value="P:xylan catabolic process"/>
    <property type="evidence" value="ECO:0007669"/>
    <property type="project" value="UniProtKB-KW"/>
</dbReference>
<name>A0A840FCG0_9SPHN</name>
<keyword evidence="4 8" id="KW-0732">Signal</keyword>
<dbReference type="GO" id="GO:0005576">
    <property type="term" value="C:extracellular region"/>
    <property type="evidence" value="ECO:0007669"/>
    <property type="project" value="UniProtKB-SubCell"/>
</dbReference>
<proteinExistence type="predicted"/>
<dbReference type="GO" id="GO:0030600">
    <property type="term" value="F:feruloyl esterase activity"/>
    <property type="evidence" value="ECO:0007669"/>
    <property type="project" value="InterPro"/>
</dbReference>
<keyword evidence="3" id="KW-0858">Xylan degradation</keyword>
<gene>
    <name evidence="9" type="ORF">GGQ80_001842</name>
</gene>
<accession>A0A840FCG0</accession>
<dbReference type="PANTHER" id="PTHR38050:SF2">
    <property type="entry name" value="FERULOYL ESTERASE C-RELATED"/>
    <property type="match status" value="1"/>
</dbReference>
<comment type="subcellular location">
    <subcellularLocation>
        <location evidence="1">Secreted</location>
    </subcellularLocation>
</comment>
<dbReference type="PANTHER" id="PTHR38050">
    <property type="match status" value="1"/>
</dbReference>
<dbReference type="Proteomes" id="UP000529795">
    <property type="component" value="Unassembled WGS sequence"/>
</dbReference>
<dbReference type="RefSeq" id="WP_183983953.1">
    <property type="nucleotide sequence ID" value="NZ_JACIEV010000004.1"/>
</dbReference>
<reference evidence="9 10" key="1">
    <citation type="submission" date="2020-08" db="EMBL/GenBank/DDBJ databases">
        <title>Genomic Encyclopedia of Type Strains, Phase IV (KMG-IV): sequencing the most valuable type-strain genomes for metagenomic binning, comparative biology and taxonomic classification.</title>
        <authorList>
            <person name="Goeker M."/>
        </authorList>
    </citation>
    <scope>NUCLEOTIDE SEQUENCE [LARGE SCALE GENOMIC DNA]</scope>
    <source>
        <strain evidence="9 10">YC6723</strain>
    </source>
</reference>
<evidence type="ECO:0000256" key="1">
    <source>
        <dbReference type="ARBA" id="ARBA00004613"/>
    </source>
</evidence>
<keyword evidence="2" id="KW-0964">Secreted</keyword>
<dbReference type="Gene3D" id="3.40.50.1820">
    <property type="entry name" value="alpha/beta hydrolase"/>
    <property type="match status" value="1"/>
</dbReference>
<dbReference type="AlphaFoldDB" id="A0A840FCG0"/>
<evidence type="ECO:0000256" key="4">
    <source>
        <dbReference type="ARBA" id="ARBA00022729"/>
    </source>
</evidence>
<dbReference type="InterPro" id="IPR029058">
    <property type="entry name" value="AB_hydrolase_fold"/>
</dbReference>
<evidence type="ECO:0000256" key="2">
    <source>
        <dbReference type="ARBA" id="ARBA00022525"/>
    </source>
</evidence>
<evidence type="ECO:0000256" key="3">
    <source>
        <dbReference type="ARBA" id="ARBA00022651"/>
    </source>
</evidence>
<feature type="chain" id="PRO_5032465970" evidence="8">
    <location>
        <begin position="25"/>
        <end position="300"/>
    </location>
</feature>
<evidence type="ECO:0000256" key="7">
    <source>
        <dbReference type="ARBA" id="ARBA00023326"/>
    </source>
</evidence>
<dbReference type="EMBL" id="JACIEV010000004">
    <property type="protein sequence ID" value="MBB4153936.1"/>
    <property type="molecule type" value="Genomic_DNA"/>
</dbReference>
<protein>
    <submittedName>
        <fullName evidence="9">Polyhydroxybutyrate depolymerase</fullName>
    </submittedName>
</protein>
<evidence type="ECO:0000313" key="9">
    <source>
        <dbReference type="EMBL" id="MBB4153936.1"/>
    </source>
</evidence>
<evidence type="ECO:0000256" key="8">
    <source>
        <dbReference type="SAM" id="SignalP"/>
    </source>
</evidence>
<evidence type="ECO:0000256" key="5">
    <source>
        <dbReference type="ARBA" id="ARBA00022801"/>
    </source>
</evidence>
<evidence type="ECO:0000256" key="6">
    <source>
        <dbReference type="ARBA" id="ARBA00023277"/>
    </source>
</evidence>